<feature type="transmembrane region" description="Helical" evidence="1">
    <location>
        <begin position="67"/>
        <end position="92"/>
    </location>
</feature>
<keyword evidence="1" id="KW-0812">Transmembrane</keyword>
<sequence>MEVQGEGKRRSWRKKGSVSLERKGWMRWSVYEKKKEEGVRFTKKIKEVKESYKLEFSMRSTFIYWKLRYIIILKTSFFIYIFSIIVSIHFFFV</sequence>
<dbReference type="Proteomes" id="UP001162131">
    <property type="component" value="Unassembled WGS sequence"/>
</dbReference>
<evidence type="ECO:0000256" key="1">
    <source>
        <dbReference type="SAM" id="Phobius"/>
    </source>
</evidence>
<evidence type="ECO:0000313" key="2">
    <source>
        <dbReference type="EMBL" id="CAG9317478.1"/>
    </source>
</evidence>
<protein>
    <submittedName>
        <fullName evidence="2">Uncharacterized protein</fullName>
    </submittedName>
</protein>
<gene>
    <name evidence="2" type="ORF">BSTOLATCC_MIC18724</name>
</gene>
<accession>A0AAU9IV01</accession>
<dbReference type="AlphaFoldDB" id="A0AAU9IV01"/>
<dbReference type="EMBL" id="CAJZBQ010000018">
    <property type="protein sequence ID" value="CAG9317478.1"/>
    <property type="molecule type" value="Genomic_DNA"/>
</dbReference>
<proteinExistence type="predicted"/>
<keyword evidence="3" id="KW-1185">Reference proteome</keyword>
<comment type="caution">
    <text evidence="2">The sequence shown here is derived from an EMBL/GenBank/DDBJ whole genome shotgun (WGS) entry which is preliminary data.</text>
</comment>
<name>A0AAU9IV01_9CILI</name>
<keyword evidence="1" id="KW-1133">Transmembrane helix</keyword>
<organism evidence="2 3">
    <name type="scientific">Blepharisma stoltei</name>
    <dbReference type="NCBI Taxonomy" id="1481888"/>
    <lineage>
        <taxon>Eukaryota</taxon>
        <taxon>Sar</taxon>
        <taxon>Alveolata</taxon>
        <taxon>Ciliophora</taxon>
        <taxon>Postciliodesmatophora</taxon>
        <taxon>Heterotrichea</taxon>
        <taxon>Heterotrichida</taxon>
        <taxon>Blepharismidae</taxon>
        <taxon>Blepharisma</taxon>
    </lineage>
</organism>
<evidence type="ECO:0000313" key="3">
    <source>
        <dbReference type="Proteomes" id="UP001162131"/>
    </source>
</evidence>
<reference evidence="2" key="1">
    <citation type="submission" date="2021-09" db="EMBL/GenBank/DDBJ databases">
        <authorList>
            <consortium name="AG Swart"/>
            <person name="Singh M."/>
            <person name="Singh A."/>
            <person name="Seah K."/>
            <person name="Emmerich C."/>
        </authorList>
    </citation>
    <scope>NUCLEOTIDE SEQUENCE</scope>
    <source>
        <strain evidence="2">ATCC30299</strain>
    </source>
</reference>
<keyword evidence="1" id="KW-0472">Membrane</keyword>